<feature type="domain" description="Fe2OG dioxygenase" evidence="7">
    <location>
        <begin position="145"/>
        <end position="280"/>
    </location>
</feature>
<comment type="caution">
    <text evidence="8">The sequence shown here is derived from an EMBL/GenBank/DDBJ whole genome shotgun (WGS) entry which is preliminary data.</text>
</comment>
<evidence type="ECO:0000313" key="8">
    <source>
        <dbReference type="EMBL" id="KAL1866436.1"/>
    </source>
</evidence>
<dbReference type="Gene3D" id="2.60.120.620">
    <property type="entry name" value="q2cbj1_9rhob like domain"/>
    <property type="match status" value="1"/>
</dbReference>
<keyword evidence="2" id="KW-0479">Metal-binding</keyword>
<keyword evidence="3" id="KW-0223">Dioxygenase</keyword>
<dbReference type="PANTHER" id="PTHR10869:SF236">
    <property type="entry name" value="PROLYL 4-HYDROXYLASE ALPHA SUBUNIT DOMAIN-CONTAINING PROTEIN"/>
    <property type="match status" value="1"/>
</dbReference>
<dbReference type="Pfam" id="PF13640">
    <property type="entry name" value="2OG-FeII_Oxy_3"/>
    <property type="match status" value="1"/>
</dbReference>
<reference evidence="8 9" key="1">
    <citation type="journal article" date="2024" name="Commun. Biol.">
        <title>Comparative genomic analysis of thermophilic fungi reveals convergent evolutionary adaptations and gene losses.</title>
        <authorList>
            <person name="Steindorff A.S."/>
            <person name="Aguilar-Pontes M.V."/>
            <person name="Robinson A.J."/>
            <person name="Andreopoulos B."/>
            <person name="LaButti K."/>
            <person name="Kuo A."/>
            <person name="Mondo S."/>
            <person name="Riley R."/>
            <person name="Otillar R."/>
            <person name="Haridas S."/>
            <person name="Lipzen A."/>
            <person name="Grimwood J."/>
            <person name="Schmutz J."/>
            <person name="Clum A."/>
            <person name="Reid I.D."/>
            <person name="Moisan M.C."/>
            <person name="Butler G."/>
            <person name="Nguyen T.T.M."/>
            <person name="Dewar K."/>
            <person name="Conant G."/>
            <person name="Drula E."/>
            <person name="Henrissat B."/>
            <person name="Hansel C."/>
            <person name="Singer S."/>
            <person name="Hutchinson M.I."/>
            <person name="de Vries R.P."/>
            <person name="Natvig D.O."/>
            <person name="Powell A.J."/>
            <person name="Tsang A."/>
            <person name="Grigoriev I.V."/>
        </authorList>
    </citation>
    <scope>NUCLEOTIDE SEQUENCE [LARGE SCALE GENOMIC DNA]</scope>
    <source>
        <strain evidence="8 9">ATCC 24622</strain>
    </source>
</reference>
<dbReference type="InterPro" id="IPR006620">
    <property type="entry name" value="Pro_4_hyd_alph"/>
</dbReference>
<keyword evidence="5" id="KW-0408">Iron</keyword>
<dbReference type="InterPro" id="IPR005123">
    <property type="entry name" value="Oxoglu/Fe-dep_dioxygenase_dom"/>
</dbReference>
<feature type="region of interest" description="Disordered" evidence="6">
    <location>
        <begin position="1"/>
        <end position="37"/>
    </location>
</feature>
<protein>
    <recommendedName>
        <fullName evidence="7">Fe2OG dioxygenase domain-containing protein</fullName>
    </recommendedName>
</protein>
<dbReference type="Proteomes" id="UP001586593">
    <property type="component" value="Unassembled WGS sequence"/>
</dbReference>
<dbReference type="PANTHER" id="PTHR10869">
    <property type="entry name" value="PROLYL 4-HYDROXYLASE ALPHA SUBUNIT"/>
    <property type="match status" value="1"/>
</dbReference>
<evidence type="ECO:0000256" key="1">
    <source>
        <dbReference type="ARBA" id="ARBA00001961"/>
    </source>
</evidence>
<evidence type="ECO:0000256" key="3">
    <source>
        <dbReference type="ARBA" id="ARBA00022964"/>
    </source>
</evidence>
<sequence length="280" mass="30941">MPKGKKPPSKPIPTHGTKSTTTAATPPGGAASSSSRAAVVPAWPSFRPSLPVRDLAFETLIPSKVVVVRGFWPRSLCRDYVAFLRTLPLQTTPSRPRRGEAVRVNDRFQIDDEAFAARLWRETGLRDLILSDAESKNLWGGEVLGLNPNIRVYRYSKGQYFDCHYDDSNNLNFTIDNTNANGNGGASMSVPVKTTWTLLLYLTSTADGCTGGETVFHLDDRPRRPPKKGDDASDENEIAVPPETGMLLLHKHGDDCLLHEGREVTGGEKWILRTDLCVRR</sequence>
<proteinExistence type="predicted"/>
<comment type="cofactor">
    <cofactor evidence="1">
        <name>L-ascorbate</name>
        <dbReference type="ChEBI" id="CHEBI:38290"/>
    </cofactor>
</comment>
<dbReference type="SMART" id="SM00702">
    <property type="entry name" value="P4Hc"/>
    <property type="match status" value="1"/>
</dbReference>
<dbReference type="EMBL" id="JAZHXJ010000266">
    <property type="protein sequence ID" value="KAL1866436.1"/>
    <property type="molecule type" value="Genomic_DNA"/>
</dbReference>
<evidence type="ECO:0000256" key="2">
    <source>
        <dbReference type="ARBA" id="ARBA00022723"/>
    </source>
</evidence>
<evidence type="ECO:0000256" key="5">
    <source>
        <dbReference type="ARBA" id="ARBA00023004"/>
    </source>
</evidence>
<dbReference type="InterPro" id="IPR044862">
    <property type="entry name" value="Pro_4_hyd_alph_FE2OG_OXY"/>
</dbReference>
<evidence type="ECO:0000259" key="7">
    <source>
        <dbReference type="PROSITE" id="PS51471"/>
    </source>
</evidence>
<organism evidence="8 9">
    <name type="scientific">Phialemonium thermophilum</name>
    <dbReference type="NCBI Taxonomy" id="223376"/>
    <lineage>
        <taxon>Eukaryota</taxon>
        <taxon>Fungi</taxon>
        <taxon>Dikarya</taxon>
        <taxon>Ascomycota</taxon>
        <taxon>Pezizomycotina</taxon>
        <taxon>Sordariomycetes</taxon>
        <taxon>Sordariomycetidae</taxon>
        <taxon>Cephalothecales</taxon>
        <taxon>Cephalothecaceae</taxon>
        <taxon>Phialemonium</taxon>
    </lineage>
</organism>
<accession>A0ABR3WS01</accession>
<dbReference type="InterPro" id="IPR045054">
    <property type="entry name" value="P4HA-like"/>
</dbReference>
<feature type="region of interest" description="Disordered" evidence="6">
    <location>
        <begin position="213"/>
        <end position="237"/>
    </location>
</feature>
<keyword evidence="9" id="KW-1185">Reference proteome</keyword>
<evidence type="ECO:0000256" key="4">
    <source>
        <dbReference type="ARBA" id="ARBA00023002"/>
    </source>
</evidence>
<feature type="compositionally biased region" description="Basic and acidic residues" evidence="6">
    <location>
        <begin position="216"/>
        <end position="231"/>
    </location>
</feature>
<keyword evidence="4" id="KW-0560">Oxidoreductase</keyword>
<gene>
    <name evidence="8" type="ORF">VTK73DRAFT_4715</name>
</gene>
<name>A0ABR3WS01_9PEZI</name>
<evidence type="ECO:0000256" key="6">
    <source>
        <dbReference type="SAM" id="MobiDB-lite"/>
    </source>
</evidence>
<dbReference type="PROSITE" id="PS51471">
    <property type="entry name" value="FE2OG_OXY"/>
    <property type="match status" value="1"/>
</dbReference>
<evidence type="ECO:0000313" key="9">
    <source>
        <dbReference type="Proteomes" id="UP001586593"/>
    </source>
</evidence>
<feature type="compositionally biased region" description="Low complexity" evidence="6">
    <location>
        <begin position="12"/>
        <end position="37"/>
    </location>
</feature>